<dbReference type="GO" id="GO:0009636">
    <property type="term" value="P:response to toxic substance"/>
    <property type="evidence" value="ECO:0007669"/>
    <property type="project" value="InterPro"/>
</dbReference>
<evidence type="ECO:0000256" key="2">
    <source>
        <dbReference type="ARBA" id="ARBA00022475"/>
    </source>
</evidence>
<evidence type="ECO:0000313" key="8">
    <source>
        <dbReference type="Proteomes" id="UP000027037"/>
    </source>
</evidence>
<accession>A0A062TYA4</accession>
<dbReference type="AlphaFoldDB" id="A0A062TYA4"/>
<protein>
    <recommendedName>
        <fullName evidence="9">Entericidin</fullName>
    </recommendedName>
</protein>
<dbReference type="Pfam" id="PF08085">
    <property type="entry name" value="Entericidin"/>
    <property type="match status" value="1"/>
</dbReference>
<dbReference type="GO" id="GO:0016020">
    <property type="term" value="C:membrane"/>
    <property type="evidence" value="ECO:0007669"/>
    <property type="project" value="InterPro"/>
</dbReference>
<keyword evidence="2" id="KW-1003">Cell membrane</keyword>
<keyword evidence="5" id="KW-0564">Palmitate</keyword>
<evidence type="ECO:0000256" key="4">
    <source>
        <dbReference type="ARBA" id="ARBA00023136"/>
    </source>
</evidence>
<evidence type="ECO:0000256" key="5">
    <source>
        <dbReference type="ARBA" id="ARBA00023139"/>
    </source>
</evidence>
<evidence type="ECO:0000256" key="1">
    <source>
        <dbReference type="ARBA" id="ARBA00010296"/>
    </source>
</evidence>
<dbReference type="RefSeq" id="WP_081811484.1">
    <property type="nucleotide sequence ID" value="NZ_AWFF01000098.1"/>
</dbReference>
<keyword evidence="8" id="KW-1185">Reference proteome</keyword>
<dbReference type="OrthoDB" id="7363288at2"/>
<gene>
    <name evidence="7" type="ORF">HY29_06555</name>
</gene>
<dbReference type="Proteomes" id="UP000027037">
    <property type="component" value="Unassembled WGS sequence"/>
</dbReference>
<dbReference type="PATRIC" id="fig|1280946.3.peg.3406"/>
<sequence length="50" mass="5210">MKNTLKVASLGALAIFLTACNTVEGVGKDVEAGGEVIQDTSNDVEEDIKD</sequence>
<keyword evidence="6" id="KW-0449">Lipoprotein</keyword>
<dbReference type="PROSITE" id="PS51257">
    <property type="entry name" value="PROKAR_LIPOPROTEIN"/>
    <property type="match status" value="1"/>
</dbReference>
<reference evidence="7 8" key="1">
    <citation type="journal article" date="2014" name="Antonie Van Leeuwenhoek">
        <title>Hyphomonas beringensis sp. nov. and Hyphomonas chukchiensis sp. nov., isolated from surface seawater of the Bering Sea and Chukchi Sea.</title>
        <authorList>
            <person name="Li C."/>
            <person name="Lai Q."/>
            <person name="Li G."/>
            <person name="Dong C."/>
            <person name="Wang J."/>
            <person name="Liao Y."/>
            <person name="Shao Z."/>
        </authorList>
    </citation>
    <scope>NUCLEOTIDE SEQUENCE [LARGE SCALE GENOMIC DNA]</scope>
    <source>
        <strain evidence="7 8">25B14_1</strain>
    </source>
</reference>
<comment type="similarity">
    <text evidence="1">Belongs to the EcnA/EcnB lipoprotein family.</text>
</comment>
<comment type="caution">
    <text evidence="7">The sequence shown here is derived from an EMBL/GenBank/DDBJ whole genome shotgun (WGS) entry which is preliminary data.</text>
</comment>
<dbReference type="InterPro" id="IPR012556">
    <property type="entry name" value="Entericidin"/>
</dbReference>
<organism evidence="7 8">
    <name type="scientific">Hyphomonas beringensis</name>
    <dbReference type="NCBI Taxonomy" id="1280946"/>
    <lineage>
        <taxon>Bacteria</taxon>
        <taxon>Pseudomonadati</taxon>
        <taxon>Pseudomonadota</taxon>
        <taxon>Alphaproteobacteria</taxon>
        <taxon>Hyphomonadales</taxon>
        <taxon>Hyphomonadaceae</taxon>
        <taxon>Hyphomonas</taxon>
    </lineage>
</organism>
<keyword evidence="4" id="KW-0472">Membrane</keyword>
<proteinExistence type="inferred from homology"/>
<evidence type="ECO:0000256" key="6">
    <source>
        <dbReference type="ARBA" id="ARBA00023288"/>
    </source>
</evidence>
<dbReference type="EMBL" id="AWFF01000098">
    <property type="protein sequence ID" value="KCZ51007.1"/>
    <property type="molecule type" value="Genomic_DNA"/>
</dbReference>
<keyword evidence="3" id="KW-0732">Signal</keyword>
<evidence type="ECO:0000256" key="3">
    <source>
        <dbReference type="ARBA" id="ARBA00022729"/>
    </source>
</evidence>
<name>A0A062TYA4_9PROT</name>
<evidence type="ECO:0008006" key="9">
    <source>
        <dbReference type="Google" id="ProtNLM"/>
    </source>
</evidence>
<evidence type="ECO:0000313" key="7">
    <source>
        <dbReference type="EMBL" id="KCZ51007.1"/>
    </source>
</evidence>